<evidence type="ECO:0000256" key="4">
    <source>
        <dbReference type="ARBA" id="ARBA00022691"/>
    </source>
</evidence>
<proteinExistence type="inferred from homology"/>
<dbReference type="SUPFAM" id="SSF53335">
    <property type="entry name" value="S-adenosyl-L-methionine-dependent methyltransferases"/>
    <property type="match status" value="1"/>
</dbReference>
<evidence type="ECO:0000313" key="6">
    <source>
        <dbReference type="EMBL" id="GGF30285.1"/>
    </source>
</evidence>
<dbReference type="PANTHER" id="PTHR43667">
    <property type="entry name" value="CYCLOPROPANE-FATTY-ACYL-PHOSPHOLIPID SYNTHASE"/>
    <property type="match status" value="1"/>
</dbReference>
<dbReference type="Gene3D" id="3.40.50.150">
    <property type="entry name" value="Vaccinia Virus protein VP39"/>
    <property type="match status" value="1"/>
</dbReference>
<comment type="caution">
    <text evidence="6">The sequence shown here is derived from an EMBL/GenBank/DDBJ whole genome shotgun (WGS) entry which is preliminary data.</text>
</comment>
<keyword evidence="5" id="KW-0443">Lipid metabolism</keyword>
<dbReference type="InterPro" id="IPR003333">
    <property type="entry name" value="CMAS"/>
</dbReference>
<protein>
    <submittedName>
        <fullName evidence="6">Cyclopropane-fatty-acyl-phospholipid synthase</fullName>
    </submittedName>
</protein>
<dbReference type="Pfam" id="PF02353">
    <property type="entry name" value="CMAS"/>
    <property type="match status" value="1"/>
</dbReference>
<accession>A0ABQ1UYD4</accession>
<dbReference type="InterPro" id="IPR050723">
    <property type="entry name" value="CFA/CMAS"/>
</dbReference>
<keyword evidence="7" id="KW-1185">Reference proteome</keyword>
<name>A0ABQ1UYD4_9NOCA</name>
<evidence type="ECO:0000256" key="2">
    <source>
        <dbReference type="ARBA" id="ARBA00022603"/>
    </source>
</evidence>
<dbReference type="Proteomes" id="UP000632454">
    <property type="component" value="Unassembled WGS sequence"/>
</dbReference>
<gene>
    <name evidence="6" type="ORF">GCM10007298_27820</name>
</gene>
<comment type="similarity">
    <text evidence="1">Belongs to the CFA/CMAS family.</text>
</comment>
<dbReference type="PANTHER" id="PTHR43667:SF1">
    <property type="entry name" value="CYCLOPROPANE-FATTY-ACYL-PHOSPHOLIPID SYNTHASE"/>
    <property type="match status" value="1"/>
</dbReference>
<organism evidence="6 7">
    <name type="scientific">Williamsia phyllosphaerae</name>
    <dbReference type="NCBI Taxonomy" id="885042"/>
    <lineage>
        <taxon>Bacteria</taxon>
        <taxon>Bacillati</taxon>
        <taxon>Actinomycetota</taxon>
        <taxon>Actinomycetes</taxon>
        <taxon>Mycobacteriales</taxon>
        <taxon>Nocardiaceae</taxon>
        <taxon>Williamsia</taxon>
    </lineage>
</organism>
<evidence type="ECO:0000256" key="5">
    <source>
        <dbReference type="ARBA" id="ARBA00023098"/>
    </source>
</evidence>
<dbReference type="InterPro" id="IPR029063">
    <property type="entry name" value="SAM-dependent_MTases_sf"/>
</dbReference>
<keyword evidence="3" id="KW-0808">Transferase</keyword>
<keyword evidence="4" id="KW-0949">S-adenosyl-L-methionine</keyword>
<reference evidence="7" key="1">
    <citation type="journal article" date="2019" name="Int. J. Syst. Evol. Microbiol.">
        <title>The Global Catalogue of Microorganisms (GCM) 10K type strain sequencing project: providing services to taxonomists for standard genome sequencing and annotation.</title>
        <authorList>
            <consortium name="The Broad Institute Genomics Platform"/>
            <consortium name="The Broad Institute Genome Sequencing Center for Infectious Disease"/>
            <person name="Wu L."/>
            <person name="Ma J."/>
        </authorList>
    </citation>
    <scope>NUCLEOTIDE SEQUENCE [LARGE SCALE GENOMIC DNA]</scope>
    <source>
        <strain evidence="7">CCM 7855</strain>
    </source>
</reference>
<sequence length="305" mass="33764">MTTQTVQTQTGSDRARVATDAVRHHYDVGNEFFGLWLDETLSYSCALRAGGSDTLADAQIRKLDHHLHAVDADRAHRLLDIGCGWGAVLRRAVEGHGVGRAVGLTLSAEQAAHITDRGDPAIEVRTESWTQHAPTEPYDAIISIGAFEHFADPTDPPEAKIAVYRDFFDHCRRWLNPGGTLSLQTIVYATMSPDAASTFMQQEIFPNAELPTFAEIAAAAEGLFEITAVDNGREDYAWTCGTWAARLRENRTRATELVGADTVARYQRYLTQSALGFRMGKIGLYRIALRPYPDTHFGSRRTSRP</sequence>
<dbReference type="PIRSF" id="PIRSF003085">
    <property type="entry name" value="CMAS"/>
    <property type="match status" value="1"/>
</dbReference>
<dbReference type="EMBL" id="BMCS01000001">
    <property type="protein sequence ID" value="GGF30285.1"/>
    <property type="molecule type" value="Genomic_DNA"/>
</dbReference>
<keyword evidence="2" id="KW-0489">Methyltransferase</keyword>
<evidence type="ECO:0000256" key="1">
    <source>
        <dbReference type="ARBA" id="ARBA00010815"/>
    </source>
</evidence>
<dbReference type="CDD" id="cd02440">
    <property type="entry name" value="AdoMet_MTases"/>
    <property type="match status" value="1"/>
</dbReference>
<evidence type="ECO:0000256" key="3">
    <source>
        <dbReference type="ARBA" id="ARBA00022679"/>
    </source>
</evidence>
<evidence type="ECO:0000313" key="7">
    <source>
        <dbReference type="Proteomes" id="UP000632454"/>
    </source>
</evidence>